<evidence type="ECO:0000313" key="2">
    <source>
        <dbReference type="Proteomes" id="UP000326078"/>
    </source>
</evidence>
<dbReference type="AlphaFoldDB" id="A0A5N0YXG1"/>
<dbReference type="Proteomes" id="UP000326078">
    <property type="component" value="Unassembled WGS sequence"/>
</dbReference>
<comment type="caution">
    <text evidence="1">The sequence shown here is derived from an EMBL/GenBank/DDBJ whole genome shotgun (WGS) entry which is preliminary data.</text>
</comment>
<reference evidence="1 2" key="1">
    <citation type="submission" date="2019-09" db="EMBL/GenBank/DDBJ databases">
        <title>Vancomyinc resistant enterococci isolated from farm animals in Switzerland.</title>
        <authorList>
            <person name="Stevens M.J.A."/>
            <person name="Stephan R."/>
            <person name="Morach M."/>
            <person name="Nuesch-Inderbinen M."/>
        </authorList>
    </citation>
    <scope>NUCLEOTIDE SEQUENCE [LARGE SCALE GENOMIC DNA]</scope>
    <source>
        <strain evidence="1 2">GH27</strain>
    </source>
</reference>
<name>A0A5N0YXG1_9ENTE</name>
<accession>A0A5N0YXG1</accession>
<gene>
    <name evidence="1" type="ORF">F6X95_02385</name>
</gene>
<dbReference type="RefSeq" id="WP_151026645.1">
    <property type="nucleotide sequence ID" value="NZ_VYUK01000004.1"/>
</dbReference>
<evidence type="ECO:0000313" key="1">
    <source>
        <dbReference type="EMBL" id="KAA9207485.1"/>
    </source>
</evidence>
<organism evidence="1 2">
    <name type="scientific">Enterococcus durans</name>
    <dbReference type="NCBI Taxonomy" id="53345"/>
    <lineage>
        <taxon>Bacteria</taxon>
        <taxon>Bacillati</taxon>
        <taxon>Bacillota</taxon>
        <taxon>Bacilli</taxon>
        <taxon>Lactobacillales</taxon>
        <taxon>Enterococcaceae</taxon>
        <taxon>Enterococcus</taxon>
    </lineage>
</organism>
<protein>
    <submittedName>
        <fullName evidence="1">Uncharacterized protein</fullName>
    </submittedName>
</protein>
<sequence length="186" mass="22169">MNGPKRDLESVYVDPVIGNLMNHPQIGKINEIFRNSEKRYFIHLSEIFENNPLLYAKIEEIIFAKYKIFETSLLVVLRRQGKGILHDSLILPDLAKYRMDVAKVLLQECQKEARLAIRNAYYQNGYLIGETYSPEFTRLIDEANRREEQKKQVRLKKRLFDSCLQNLFREQPVNLINRMTRQYMQR</sequence>
<dbReference type="EMBL" id="VYUT01000003">
    <property type="protein sequence ID" value="KAA9207485.1"/>
    <property type="molecule type" value="Genomic_DNA"/>
</dbReference>
<proteinExistence type="predicted"/>